<gene>
    <name evidence="1" type="ORF">CYJ47_12245</name>
</gene>
<organism evidence="1 2">
    <name type="scientific">Corynebacterium pyruviciproducens</name>
    <dbReference type="NCBI Taxonomy" id="598660"/>
    <lineage>
        <taxon>Bacteria</taxon>
        <taxon>Bacillati</taxon>
        <taxon>Actinomycetota</taxon>
        <taxon>Actinomycetes</taxon>
        <taxon>Mycobacteriales</taxon>
        <taxon>Corynebacteriaceae</taxon>
        <taxon>Corynebacterium</taxon>
    </lineage>
</organism>
<protein>
    <submittedName>
        <fullName evidence="1">Uncharacterized protein</fullName>
    </submittedName>
</protein>
<dbReference type="KEGG" id="cpyr:CYJ47_12245"/>
<dbReference type="RefSeq" id="WP_101678474.1">
    <property type="nucleotide sequence ID" value="NZ_CP136958.1"/>
</dbReference>
<evidence type="ECO:0000313" key="1">
    <source>
        <dbReference type="EMBL" id="WOT02003.1"/>
    </source>
</evidence>
<reference evidence="1" key="1">
    <citation type="submission" date="2017-12" db="EMBL/GenBank/DDBJ databases">
        <authorList>
            <person name="Thomas-White K."/>
            <person name="Wolfe A.J."/>
        </authorList>
    </citation>
    <scope>NUCLEOTIDE SEQUENCE</scope>
    <source>
        <strain evidence="1">UMB0763</strain>
    </source>
</reference>
<dbReference type="Proteomes" id="UP000234560">
    <property type="component" value="Chromosome"/>
</dbReference>
<accession>A0AAF0YVK0</accession>
<evidence type="ECO:0000313" key="2">
    <source>
        <dbReference type="Proteomes" id="UP000234560"/>
    </source>
</evidence>
<proteinExistence type="predicted"/>
<name>A0AAF0YVK0_9CORY</name>
<reference evidence="1" key="2">
    <citation type="submission" date="2023-10" db="EMBL/GenBank/DDBJ databases">
        <authorList>
            <person name="Choi B."/>
        </authorList>
    </citation>
    <scope>NUCLEOTIDE SEQUENCE</scope>
    <source>
        <strain evidence="1">UMB0763</strain>
    </source>
</reference>
<dbReference type="EMBL" id="CP136958">
    <property type="protein sequence ID" value="WOT02003.1"/>
    <property type="molecule type" value="Genomic_DNA"/>
</dbReference>
<sequence>MTILQNGRVARTVQTGRTSMTYLPRRRTNMVVSNTNPREMTTSTIRKSWEMVGENVKKSMKDYSANS</sequence>
<dbReference type="AlphaFoldDB" id="A0AAF0YVK0"/>